<feature type="transmembrane region" description="Helical" evidence="8">
    <location>
        <begin position="219"/>
        <end position="238"/>
    </location>
</feature>
<keyword evidence="8" id="KW-0997">Cell inner membrane</keyword>
<evidence type="ECO:0000256" key="8">
    <source>
        <dbReference type="RuleBase" id="RU365092"/>
    </source>
</evidence>
<keyword evidence="10" id="KW-1185">Reference proteome</keyword>
<comment type="subcellular location">
    <subcellularLocation>
        <location evidence="8">Cell inner membrane</location>
        <topology evidence="8">Multi-pass membrane protein</topology>
    </subcellularLocation>
    <subcellularLocation>
        <location evidence="1">Cell membrane</location>
        <topology evidence="1">Multi-pass membrane protein</topology>
    </subcellularLocation>
</comment>
<protein>
    <recommendedName>
        <fullName evidence="8">L-lactate permease</fullName>
    </recommendedName>
</protein>
<dbReference type="Pfam" id="PF02652">
    <property type="entry name" value="Lactate_perm"/>
    <property type="match status" value="1"/>
</dbReference>
<dbReference type="EMBL" id="NEVQ01000022">
    <property type="protein sequence ID" value="OZI50664.1"/>
    <property type="molecule type" value="Genomic_DNA"/>
</dbReference>
<dbReference type="Proteomes" id="UP000216885">
    <property type="component" value="Unassembled WGS sequence"/>
</dbReference>
<evidence type="ECO:0000313" key="9">
    <source>
        <dbReference type="EMBL" id="OZI50664.1"/>
    </source>
</evidence>
<dbReference type="GO" id="GO:0015295">
    <property type="term" value="F:solute:proton symporter activity"/>
    <property type="evidence" value="ECO:0007669"/>
    <property type="project" value="TreeGrafter"/>
</dbReference>
<feature type="transmembrane region" description="Helical" evidence="8">
    <location>
        <begin position="443"/>
        <end position="466"/>
    </location>
</feature>
<feature type="transmembrane region" description="Helical" evidence="8">
    <location>
        <begin position="506"/>
        <end position="527"/>
    </location>
</feature>
<gene>
    <name evidence="9" type="ORF">CAL20_22785</name>
</gene>
<evidence type="ECO:0000256" key="5">
    <source>
        <dbReference type="ARBA" id="ARBA00022692"/>
    </source>
</evidence>
<dbReference type="GO" id="GO:0015129">
    <property type="term" value="F:lactate transmembrane transporter activity"/>
    <property type="evidence" value="ECO:0007669"/>
    <property type="project" value="UniProtKB-UniRule"/>
</dbReference>
<dbReference type="PANTHER" id="PTHR30003:SF0">
    <property type="entry name" value="GLYCOLATE PERMEASE GLCA-RELATED"/>
    <property type="match status" value="1"/>
</dbReference>
<feature type="transmembrane region" description="Helical" evidence="8">
    <location>
        <begin position="478"/>
        <end position="500"/>
    </location>
</feature>
<feature type="transmembrane region" description="Helical" evidence="8">
    <location>
        <begin position="155"/>
        <end position="178"/>
    </location>
</feature>
<dbReference type="RefSeq" id="WP_094839086.1">
    <property type="nucleotide sequence ID" value="NZ_NEVQ01000022.1"/>
</dbReference>
<sequence>MFQQVYDPVGGSLLLSALCAALPLLTMFILLGWFRVTPHRAALVSLLVCIGVALFGYGMPISTTLNTGIYGSAFSVLTVLWIIVNAIWLYNLTVKSGHFATLKDSFALISPDPRIQAILIAYNFGALMEALAGAGTPIAISGAMLLAIGMRPIKAAVLALVANTAPVAFGALAVPITTLAQVTGIPFEHLGAIVGHQTPLIAAFVPLILVWLTDSKRGLTQVWPAAVVAGVGFGLSQWASATFISVALADVIGALGSAFALILFLKVWRCPSPDSASDMDASSSTAEHSRGARDTAAPVHEAIPHSVGAYLPPGTVVRPTTGSMFQAYLPYILIIAIFSLAQMQVVKQWLSVGTFSFAWPGLSITNAAGAKVGTMFTLNSLSATGSLLLLSGILSAILLRIDARTAIVTYRETVYQLRWAIPTVLCVLAIAFIMNYSGQTVTLGVWLAQTGSAFAFLSPVIGWIGVAVTGSDNSANALFGALQVAAANATGLNPALLAAANASGGVLGKMISPQSLAVGAAAVGIIGQEGLIFRKVIGWSLLLLAVLSLLVYLQTNVLAWMVP</sequence>
<keyword evidence="5 8" id="KW-0812">Transmembrane</keyword>
<feature type="transmembrane region" description="Helical" evidence="8">
    <location>
        <begin position="381"/>
        <end position="399"/>
    </location>
</feature>
<feature type="transmembrane region" description="Helical" evidence="8">
    <location>
        <begin position="120"/>
        <end position="148"/>
    </location>
</feature>
<evidence type="ECO:0000313" key="10">
    <source>
        <dbReference type="Proteomes" id="UP000216885"/>
    </source>
</evidence>
<keyword evidence="3 8" id="KW-0813">Transport</keyword>
<dbReference type="GO" id="GO:0005886">
    <property type="term" value="C:plasma membrane"/>
    <property type="evidence" value="ECO:0007669"/>
    <property type="project" value="UniProtKB-SubCell"/>
</dbReference>
<keyword evidence="6 8" id="KW-1133">Transmembrane helix</keyword>
<reference evidence="9 10" key="1">
    <citation type="submission" date="2017-05" db="EMBL/GenBank/DDBJ databases">
        <title>Complete and WGS of Bordetella genogroups.</title>
        <authorList>
            <person name="Spilker T."/>
            <person name="LiPuma J."/>
        </authorList>
    </citation>
    <scope>NUCLEOTIDE SEQUENCE [LARGE SCALE GENOMIC DNA]</scope>
    <source>
        <strain evidence="9 10">AU9919</strain>
    </source>
</reference>
<accession>A0A261TLY4</accession>
<feature type="transmembrane region" description="Helical" evidence="8">
    <location>
        <begin position="190"/>
        <end position="212"/>
    </location>
</feature>
<name>A0A261TLY4_9BORD</name>
<comment type="similarity">
    <text evidence="2 8">Belongs to the lactate permease family.</text>
</comment>
<feature type="transmembrane region" description="Helical" evidence="8">
    <location>
        <begin position="244"/>
        <end position="265"/>
    </location>
</feature>
<feature type="transmembrane region" description="Helical" evidence="8">
    <location>
        <begin position="419"/>
        <end position="437"/>
    </location>
</feature>
<dbReference type="NCBIfam" id="TIGR00795">
    <property type="entry name" value="lctP"/>
    <property type="match status" value="1"/>
</dbReference>
<evidence type="ECO:0000256" key="1">
    <source>
        <dbReference type="ARBA" id="ARBA00004651"/>
    </source>
</evidence>
<proteinExistence type="inferred from homology"/>
<evidence type="ECO:0000256" key="2">
    <source>
        <dbReference type="ARBA" id="ARBA00010100"/>
    </source>
</evidence>
<dbReference type="PANTHER" id="PTHR30003">
    <property type="entry name" value="L-LACTATE PERMEASE"/>
    <property type="match status" value="1"/>
</dbReference>
<keyword evidence="7 8" id="KW-0472">Membrane</keyword>
<feature type="transmembrane region" description="Helical" evidence="8">
    <location>
        <begin position="12"/>
        <end position="34"/>
    </location>
</feature>
<evidence type="ECO:0000256" key="7">
    <source>
        <dbReference type="ARBA" id="ARBA00023136"/>
    </source>
</evidence>
<feature type="transmembrane region" description="Helical" evidence="8">
    <location>
        <begin position="69"/>
        <end position="90"/>
    </location>
</feature>
<evidence type="ECO:0000256" key="4">
    <source>
        <dbReference type="ARBA" id="ARBA00022475"/>
    </source>
</evidence>
<evidence type="ECO:0000256" key="6">
    <source>
        <dbReference type="ARBA" id="ARBA00022989"/>
    </source>
</evidence>
<dbReference type="AlphaFoldDB" id="A0A261TLY4"/>
<evidence type="ECO:0000256" key="3">
    <source>
        <dbReference type="ARBA" id="ARBA00022448"/>
    </source>
</evidence>
<dbReference type="InterPro" id="IPR003804">
    <property type="entry name" value="Lactate_perm"/>
</dbReference>
<comment type="caution">
    <text evidence="8">Lacks conserved residue(s) required for the propagation of feature annotation.</text>
</comment>
<feature type="transmembrane region" description="Helical" evidence="8">
    <location>
        <begin position="40"/>
        <end position="57"/>
    </location>
</feature>
<organism evidence="9 10">
    <name type="scientific">Bordetella genomosp. 4</name>
    <dbReference type="NCBI Taxonomy" id="463044"/>
    <lineage>
        <taxon>Bacteria</taxon>
        <taxon>Pseudomonadati</taxon>
        <taxon>Pseudomonadota</taxon>
        <taxon>Betaproteobacteria</taxon>
        <taxon>Burkholderiales</taxon>
        <taxon>Alcaligenaceae</taxon>
        <taxon>Bordetella</taxon>
    </lineage>
</organism>
<keyword evidence="4" id="KW-1003">Cell membrane</keyword>
<comment type="function">
    <text evidence="8">Uptake of L-lactate across the membrane. Can also transport D-lactate and glycolate.</text>
</comment>
<feature type="transmembrane region" description="Helical" evidence="8">
    <location>
        <begin position="539"/>
        <end position="562"/>
    </location>
</feature>
<comment type="caution">
    <text evidence="9">The sequence shown here is derived from an EMBL/GenBank/DDBJ whole genome shotgun (WGS) entry which is preliminary data.</text>
</comment>
<feature type="transmembrane region" description="Helical" evidence="8">
    <location>
        <begin position="328"/>
        <end position="346"/>
    </location>
</feature>